<organism evidence="7 8">
    <name type="scientific">Rhizoctonia solani</name>
    <dbReference type="NCBI Taxonomy" id="456999"/>
    <lineage>
        <taxon>Eukaryota</taxon>
        <taxon>Fungi</taxon>
        <taxon>Dikarya</taxon>
        <taxon>Basidiomycota</taxon>
        <taxon>Agaricomycotina</taxon>
        <taxon>Agaricomycetes</taxon>
        <taxon>Cantharellales</taxon>
        <taxon>Ceratobasidiaceae</taxon>
        <taxon>Rhizoctonia</taxon>
    </lineage>
</organism>
<evidence type="ECO:0000256" key="2">
    <source>
        <dbReference type="ARBA" id="ARBA00022963"/>
    </source>
</evidence>
<evidence type="ECO:0000313" key="7">
    <source>
        <dbReference type="EMBL" id="CAE6394747.1"/>
    </source>
</evidence>
<dbReference type="PANTHER" id="PTHR24185">
    <property type="entry name" value="CALCIUM-INDEPENDENT PHOSPHOLIPASE A2-GAMMA"/>
    <property type="match status" value="1"/>
</dbReference>
<feature type="compositionally biased region" description="Low complexity" evidence="5">
    <location>
        <begin position="1"/>
        <end position="14"/>
    </location>
</feature>
<sequence>MNTSNRNNAASSSSYRPHTRTVNDQGQLRLLCFDGGGVRGLSSLFILKEFLHRVQHDGTFHRRWFWKEGRYSAQALEKAINTIVGERVSHIQARGGNQVGEIDKYALGRSTMMRGDLPDTQGCKVFVCAVNTMNADAETNIRTYRVTQNELEDFAIWEAVRATTAAPHFFKPLVTSTGNGRTFEGTYVDGGVRHNNPMVQLLREAAREFPNRSASFILSLGTGQKNVIQLPRAGFIPKLQLFKVVKLLQQIATDCEQTHQDIERNFTTHQNIYFRFNVDQGMQGVGLEEWQRQGEIGAHTRTYTGRAETTKRLNEAVTAFINLQSQVPIHKTFSG</sequence>
<dbReference type="PROSITE" id="PS51635">
    <property type="entry name" value="PNPLA"/>
    <property type="match status" value="1"/>
</dbReference>
<dbReference type="GO" id="GO:0019369">
    <property type="term" value="P:arachidonate metabolic process"/>
    <property type="evidence" value="ECO:0007669"/>
    <property type="project" value="TreeGrafter"/>
</dbReference>
<dbReference type="PANTHER" id="PTHR24185:SF1">
    <property type="entry name" value="CALCIUM-INDEPENDENT PHOSPHOLIPASE A2-GAMMA"/>
    <property type="match status" value="1"/>
</dbReference>
<dbReference type="AlphaFoldDB" id="A0A8H3A216"/>
<dbReference type="Pfam" id="PF01734">
    <property type="entry name" value="Patatin"/>
    <property type="match status" value="1"/>
</dbReference>
<feature type="active site" description="Nucleophile" evidence="4">
    <location>
        <position position="72"/>
    </location>
</feature>
<feature type="domain" description="PNPLA" evidence="6">
    <location>
        <begin position="31"/>
        <end position="202"/>
    </location>
</feature>
<keyword evidence="2 4" id="KW-0442">Lipid degradation</keyword>
<feature type="short sequence motif" description="DGA/G" evidence="4">
    <location>
        <begin position="189"/>
        <end position="191"/>
    </location>
</feature>
<reference evidence="7" key="1">
    <citation type="submission" date="2021-01" db="EMBL/GenBank/DDBJ databases">
        <authorList>
            <person name="Kaushik A."/>
        </authorList>
    </citation>
    <scope>NUCLEOTIDE SEQUENCE</scope>
    <source>
        <strain evidence="7">AG2-2IIIB</strain>
    </source>
</reference>
<evidence type="ECO:0000259" key="6">
    <source>
        <dbReference type="PROSITE" id="PS51635"/>
    </source>
</evidence>
<dbReference type="Proteomes" id="UP000663843">
    <property type="component" value="Unassembled WGS sequence"/>
</dbReference>
<feature type="short sequence motif" description="GXGXXG" evidence="4">
    <location>
        <begin position="35"/>
        <end position="40"/>
    </location>
</feature>
<comment type="caution">
    <text evidence="7">The sequence shown here is derived from an EMBL/GenBank/DDBJ whole genome shotgun (WGS) entry which is preliminary data.</text>
</comment>
<evidence type="ECO:0000256" key="4">
    <source>
        <dbReference type="PROSITE-ProRule" id="PRU01161"/>
    </source>
</evidence>
<evidence type="ECO:0000256" key="5">
    <source>
        <dbReference type="SAM" id="MobiDB-lite"/>
    </source>
</evidence>
<comment type="caution">
    <text evidence="4">Lacks conserved residue(s) required for the propagation of feature annotation.</text>
</comment>
<dbReference type="InterPro" id="IPR016035">
    <property type="entry name" value="Acyl_Trfase/lysoPLipase"/>
</dbReference>
<gene>
    <name evidence="7" type="ORF">RDB_LOCUS32905</name>
</gene>
<dbReference type="EMBL" id="CAJMWT010001357">
    <property type="protein sequence ID" value="CAE6394747.1"/>
    <property type="molecule type" value="Genomic_DNA"/>
</dbReference>
<dbReference type="GO" id="GO:0016020">
    <property type="term" value="C:membrane"/>
    <property type="evidence" value="ECO:0007669"/>
    <property type="project" value="TreeGrafter"/>
</dbReference>
<dbReference type="InterPro" id="IPR002641">
    <property type="entry name" value="PNPLA_dom"/>
</dbReference>
<accession>A0A8H3A216</accession>
<dbReference type="SUPFAM" id="SSF52151">
    <property type="entry name" value="FabD/lysophospholipase-like"/>
    <property type="match status" value="1"/>
</dbReference>
<feature type="active site" description="Proton acceptor" evidence="4">
    <location>
        <position position="189"/>
    </location>
</feature>
<evidence type="ECO:0000256" key="3">
    <source>
        <dbReference type="ARBA" id="ARBA00023098"/>
    </source>
</evidence>
<keyword evidence="1 4" id="KW-0378">Hydrolase</keyword>
<keyword evidence="3 4" id="KW-0443">Lipid metabolism</keyword>
<dbReference type="GO" id="GO:0016042">
    <property type="term" value="P:lipid catabolic process"/>
    <property type="evidence" value="ECO:0007669"/>
    <property type="project" value="UniProtKB-UniRule"/>
</dbReference>
<dbReference type="Gene3D" id="3.40.1090.10">
    <property type="entry name" value="Cytosolic phospholipase A2 catalytic domain"/>
    <property type="match status" value="2"/>
</dbReference>
<dbReference type="GO" id="GO:0047499">
    <property type="term" value="F:calcium-independent phospholipase A2 activity"/>
    <property type="evidence" value="ECO:0007669"/>
    <property type="project" value="TreeGrafter"/>
</dbReference>
<evidence type="ECO:0000313" key="8">
    <source>
        <dbReference type="Proteomes" id="UP000663843"/>
    </source>
</evidence>
<proteinExistence type="predicted"/>
<feature type="region of interest" description="Disordered" evidence="5">
    <location>
        <begin position="1"/>
        <end position="20"/>
    </location>
</feature>
<dbReference type="GO" id="GO:0046486">
    <property type="term" value="P:glycerolipid metabolic process"/>
    <property type="evidence" value="ECO:0007669"/>
    <property type="project" value="UniProtKB-ARBA"/>
</dbReference>
<evidence type="ECO:0000256" key="1">
    <source>
        <dbReference type="ARBA" id="ARBA00022801"/>
    </source>
</evidence>
<protein>
    <recommendedName>
        <fullName evidence="6">PNPLA domain-containing protein</fullName>
    </recommendedName>
</protein>
<name>A0A8H3A216_9AGAM</name>